<evidence type="ECO:0000313" key="11">
    <source>
        <dbReference type="Proteomes" id="UP000068026"/>
    </source>
</evidence>
<dbReference type="SUPFAM" id="SSF51556">
    <property type="entry name" value="Metallo-dependent hydrolases"/>
    <property type="match status" value="1"/>
</dbReference>
<keyword evidence="5" id="KW-0862">Zinc</keyword>
<reference evidence="11" key="2">
    <citation type="submission" date="2016-01" db="EMBL/GenBank/DDBJ databases">
        <authorList>
            <person name="Poehlein A."/>
            <person name="Schlien K."/>
            <person name="Gottschalk G."/>
            <person name="Buckel W."/>
            <person name="Daniel R."/>
        </authorList>
    </citation>
    <scope>NUCLEOTIDE SEQUENCE [LARGE SCALE GENOMIC DNA]</scope>
    <source>
        <strain evidence="11">X2</strain>
    </source>
</reference>
<proteinExistence type="inferred from homology"/>
<organism evidence="10 12">
    <name type="scientific">Anaerotignum propionicum DSM 1682</name>
    <dbReference type="NCBI Taxonomy" id="991789"/>
    <lineage>
        <taxon>Bacteria</taxon>
        <taxon>Bacillati</taxon>
        <taxon>Bacillota</taxon>
        <taxon>Clostridia</taxon>
        <taxon>Lachnospirales</taxon>
        <taxon>Anaerotignaceae</taxon>
        <taxon>Anaerotignum</taxon>
    </lineage>
</organism>
<evidence type="ECO:0000256" key="7">
    <source>
        <dbReference type="ARBA" id="ARBA00048787"/>
    </source>
</evidence>
<evidence type="ECO:0000256" key="1">
    <source>
        <dbReference type="ARBA" id="ARBA00001947"/>
    </source>
</evidence>
<feature type="domain" description="Adenosine deaminase" evidence="8">
    <location>
        <begin position="7"/>
        <end position="335"/>
    </location>
</feature>
<dbReference type="InterPro" id="IPR006330">
    <property type="entry name" value="Ado/ade_deaminase"/>
</dbReference>
<dbReference type="NCBIfam" id="TIGR01430">
    <property type="entry name" value="aden_deam"/>
    <property type="match status" value="1"/>
</dbReference>
<dbReference type="GO" id="GO:0046103">
    <property type="term" value="P:inosine biosynthetic process"/>
    <property type="evidence" value="ECO:0007669"/>
    <property type="project" value="TreeGrafter"/>
</dbReference>
<dbReference type="Pfam" id="PF00962">
    <property type="entry name" value="A_deaminase"/>
    <property type="match status" value="1"/>
</dbReference>
<evidence type="ECO:0000256" key="4">
    <source>
        <dbReference type="ARBA" id="ARBA00022801"/>
    </source>
</evidence>
<evidence type="ECO:0000256" key="2">
    <source>
        <dbReference type="ARBA" id="ARBA00006676"/>
    </source>
</evidence>
<dbReference type="InterPro" id="IPR032466">
    <property type="entry name" value="Metal_Hydrolase"/>
</dbReference>
<reference evidence="12" key="3">
    <citation type="submission" date="2016-11" db="EMBL/GenBank/DDBJ databases">
        <authorList>
            <person name="Jaros S."/>
            <person name="Januszkiewicz K."/>
            <person name="Wedrychowicz H."/>
        </authorList>
    </citation>
    <scope>NUCLEOTIDE SEQUENCE [LARGE SCALE GENOMIC DNA]</scope>
    <source>
        <strain evidence="12">DSM 1682</strain>
    </source>
</reference>
<dbReference type="GO" id="GO:0004000">
    <property type="term" value="F:adenosine deaminase activity"/>
    <property type="evidence" value="ECO:0007669"/>
    <property type="project" value="TreeGrafter"/>
</dbReference>
<keyword evidence="11" id="KW-1185">Reference proteome</keyword>
<evidence type="ECO:0000256" key="6">
    <source>
        <dbReference type="ARBA" id="ARBA00023080"/>
    </source>
</evidence>
<evidence type="ECO:0000313" key="9">
    <source>
        <dbReference type="EMBL" id="AMJ42270.1"/>
    </source>
</evidence>
<keyword evidence="6" id="KW-0546">Nucleotide metabolism</keyword>
<evidence type="ECO:0000259" key="8">
    <source>
        <dbReference type="Pfam" id="PF00962"/>
    </source>
</evidence>
<evidence type="ECO:0000256" key="3">
    <source>
        <dbReference type="ARBA" id="ARBA00022723"/>
    </source>
</evidence>
<comment type="catalytic activity">
    <reaction evidence="7">
        <text>N(6)-methyl-AMP + H2O + H(+) = IMP + methylamine</text>
        <dbReference type="Rhea" id="RHEA:16001"/>
        <dbReference type="ChEBI" id="CHEBI:15377"/>
        <dbReference type="ChEBI" id="CHEBI:15378"/>
        <dbReference type="ChEBI" id="CHEBI:58053"/>
        <dbReference type="ChEBI" id="CHEBI:59338"/>
        <dbReference type="ChEBI" id="CHEBI:144842"/>
    </reaction>
    <physiologicalReaction direction="left-to-right" evidence="7">
        <dbReference type="Rhea" id="RHEA:16002"/>
    </physiologicalReaction>
</comment>
<evidence type="ECO:0000256" key="5">
    <source>
        <dbReference type="ARBA" id="ARBA00022833"/>
    </source>
</evidence>
<protein>
    <submittedName>
        <fullName evidence="10">Adenosine deaminase</fullName>
    </submittedName>
    <submittedName>
        <fullName evidence="9">Aminodeoxyfutalosine deaminase</fullName>
        <ecNumber evidence="9">3.5.4.-</ecNumber>
    </submittedName>
</protein>
<dbReference type="PANTHER" id="PTHR11409:SF42">
    <property type="entry name" value="ADENOSINE DEAMINASE-LIKE PROTEIN"/>
    <property type="match status" value="1"/>
</dbReference>
<dbReference type="Proteomes" id="UP000184204">
    <property type="component" value="Unassembled WGS sequence"/>
</dbReference>
<name>A0A0X8VC44_ANAPI</name>
<dbReference type="PANTHER" id="PTHR11409">
    <property type="entry name" value="ADENOSINE DEAMINASE"/>
    <property type="match status" value="1"/>
</dbReference>
<gene>
    <name evidence="9" type="primary">add2</name>
    <name evidence="9" type="ORF">CPRO_27240</name>
    <name evidence="10" type="ORF">SAMN02745151_01088</name>
</gene>
<dbReference type="EMBL" id="CP014223">
    <property type="protein sequence ID" value="AMJ42270.1"/>
    <property type="molecule type" value="Genomic_DNA"/>
</dbReference>
<dbReference type="Gene3D" id="3.20.20.140">
    <property type="entry name" value="Metal-dependent hydrolases"/>
    <property type="match status" value="1"/>
</dbReference>
<comment type="similarity">
    <text evidence="2">Belongs to the metallo-dependent hydrolases superfamily. Adenosine and AMP deaminases family.</text>
</comment>
<dbReference type="OrthoDB" id="9779574at2"/>
<dbReference type="Proteomes" id="UP000068026">
    <property type="component" value="Chromosome"/>
</dbReference>
<dbReference type="KEGG" id="cpro:CPRO_27240"/>
<evidence type="ECO:0000313" key="12">
    <source>
        <dbReference type="Proteomes" id="UP000184204"/>
    </source>
</evidence>
<dbReference type="InterPro" id="IPR001365">
    <property type="entry name" value="A_deaminase_dom"/>
</dbReference>
<keyword evidence="3" id="KW-0479">Metal-binding</keyword>
<reference evidence="10" key="4">
    <citation type="submission" date="2016-11" db="EMBL/GenBank/DDBJ databases">
        <authorList>
            <person name="Varghese N."/>
            <person name="Submissions S."/>
        </authorList>
    </citation>
    <scope>NUCLEOTIDE SEQUENCE</scope>
    <source>
        <strain evidence="10">DSM 1682</strain>
    </source>
</reference>
<accession>A0A0X8VC44</accession>
<keyword evidence="4 9" id="KW-0378">Hydrolase</keyword>
<sequence>MGKYNLPKIDLHLHLDGSILPETAWELVQEQGIEVPAKDYESFVPLIMVPEDCKDVNECLERFEIPVKILQDKTSLTRVTRELIAWLEKEDVAYAEIRFAPQLHTQKGLTQRDAIDAVLEGKEVGLREHPEIGIGIILCAMSIGPETVNMTENLETVRLTKEYLGKGVVALDLAGAEGIVPLSNFAPIFDLARELELPFTCHAGDSQGPETVEDALNFGAKRLGHGHHVYEDPALCQRAIREGATFEICPTSNVCCQSTMSYGDHYVKKMYDLGMRVTINTDNMTLFGLTLDKEYDHCIHDMGFTEDDLIQMLIYSAEAAFLEEAEKADLKERILACKKK</sequence>
<dbReference type="RefSeq" id="WP_066052832.1">
    <property type="nucleotide sequence ID" value="NZ_CP014223.1"/>
</dbReference>
<dbReference type="EMBL" id="FQUA01000003">
    <property type="protein sequence ID" value="SHE55252.1"/>
    <property type="molecule type" value="Genomic_DNA"/>
</dbReference>
<dbReference type="GO" id="GO:0009117">
    <property type="term" value="P:nucleotide metabolic process"/>
    <property type="evidence" value="ECO:0007669"/>
    <property type="project" value="UniProtKB-KW"/>
</dbReference>
<dbReference type="GO" id="GO:0046872">
    <property type="term" value="F:metal ion binding"/>
    <property type="evidence" value="ECO:0007669"/>
    <property type="project" value="UniProtKB-KW"/>
</dbReference>
<reference evidence="9 11" key="1">
    <citation type="journal article" date="2016" name="Genome Announc.">
        <title>Complete Genome Sequence of the Amino Acid-Fermenting Clostridium propionicum X2 (DSM 1682).</title>
        <authorList>
            <person name="Poehlein A."/>
            <person name="Schlien K."/>
            <person name="Chowdhury N.P."/>
            <person name="Gottschalk G."/>
            <person name="Buckel W."/>
            <person name="Daniel R."/>
        </authorList>
    </citation>
    <scope>NUCLEOTIDE SEQUENCE [LARGE SCALE GENOMIC DNA]</scope>
    <source>
        <strain evidence="9 11">X2</strain>
    </source>
</reference>
<dbReference type="AlphaFoldDB" id="A0A0X8VC44"/>
<dbReference type="GO" id="GO:0006154">
    <property type="term" value="P:adenosine catabolic process"/>
    <property type="evidence" value="ECO:0007669"/>
    <property type="project" value="TreeGrafter"/>
</dbReference>
<comment type="cofactor">
    <cofactor evidence="1">
        <name>Zn(2+)</name>
        <dbReference type="ChEBI" id="CHEBI:29105"/>
    </cofactor>
</comment>
<evidence type="ECO:0000313" key="10">
    <source>
        <dbReference type="EMBL" id="SHE55252.1"/>
    </source>
</evidence>
<dbReference type="EC" id="3.5.4.-" evidence="9"/>